<keyword evidence="2" id="KW-0964">Secreted</keyword>
<dbReference type="GO" id="GO:0046872">
    <property type="term" value="F:metal ion binding"/>
    <property type="evidence" value="ECO:0007669"/>
    <property type="project" value="UniProtKB-KW"/>
</dbReference>
<feature type="disulfide bond" evidence="5">
    <location>
        <begin position="18"/>
        <end position="85"/>
    </location>
</feature>
<dbReference type="PANTHER" id="PTHR11844">
    <property type="entry name" value="METALLOPROTEASE INHIBITOR"/>
    <property type="match status" value="1"/>
</dbReference>
<evidence type="ECO:0000256" key="3">
    <source>
        <dbReference type="ARBA" id="ARBA00023157"/>
    </source>
</evidence>
<evidence type="ECO:0000256" key="5">
    <source>
        <dbReference type="PIRSR" id="PIRSR601820-3"/>
    </source>
</evidence>
<organism evidence="8 9">
    <name type="scientific">Steinernema hermaphroditum</name>
    <dbReference type="NCBI Taxonomy" id="289476"/>
    <lineage>
        <taxon>Eukaryota</taxon>
        <taxon>Metazoa</taxon>
        <taxon>Ecdysozoa</taxon>
        <taxon>Nematoda</taxon>
        <taxon>Chromadorea</taxon>
        <taxon>Rhabditida</taxon>
        <taxon>Tylenchina</taxon>
        <taxon>Panagrolaimomorpha</taxon>
        <taxon>Strongyloidoidea</taxon>
        <taxon>Steinernematidae</taxon>
        <taxon>Steinernema</taxon>
    </lineage>
</organism>
<keyword evidence="6" id="KW-0732">Signal</keyword>
<dbReference type="AlphaFoldDB" id="A0AA39LTG4"/>
<dbReference type="GO" id="GO:0002020">
    <property type="term" value="F:protease binding"/>
    <property type="evidence" value="ECO:0007669"/>
    <property type="project" value="TreeGrafter"/>
</dbReference>
<dbReference type="Proteomes" id="UP001175271">
    <property type="component" value="Unassembled WGS sequence"/>
</dbReference>
<feature type="chain" id="PRO_5041204277" description="NTR domain-containing protein" evidence="6">
    <location>
        <begin position="18"/>
        <end position="147"/>
    </location>
</feature>
<dbReference type="InterPro" id="IPR001134">
    <property type="entry name" value="Netrin_domain"/>
</dbReference>
<protein>
    <recommendedName>
        <fullName evidence="7">NTR domain-containing protein</fullName>
    </recommendedName>
</protein>
<comment type="subcellular location">
    <subcellularLocation>
        <location evidence="1">Secreted</location>
    </subcellularLocation>
</comment>
<feature type="domain" description="NTR" evidence="7">
    <location>
        <begin position="18"/>
        <end position="141"/>
    </location>
</feature>
<evidence type="ECO:0000256" key="1">
    <source>
        <dbReference type="ARBA" id="ARBA00004613"/>
    </source>
</evidence>
<evidence type="ECO:0000313" key="8">
    <source>
        <dbReference type="EMBL" id="KAK0408710.1"/>
    </source>
</evidence>
<reference evidence="8" key="1">
    <citation type="submission" date="2023-06" db="EMBL/GenBank/DDBJ databases">
        <title>Genomic analysis of the entomopathogenic nematode Steinernema hermaphroditum.</title>
        <authorList>
            <person name="Schwarz E.M."/>
            <person name="Heppert J.K."/>
            <person name="Baniya A."/>
            <person name="Schwartz H.T."/>
            <person name="Tan C.-H."/>
            <person name="Antoshechkin I."/>
            <person name="Sternberg P.W."/>
            <person name="Goodrich-Blair H."/>
            <person name="Dillman A.R."/>
        </authorList>
    </citation>
    <scope>NUCLEOTIDE SEQUENCE</scope>
    <source>
        <strain evidence="8">PS9179</strain>
        <tissue evidence="8">Whole animal</tissue>
    </source>
</reference>
<dbReference type="EMBL" id="JAUCMV010000003">
    <property type="protein sequence ID" value="KAK0408710.1"/>
    <property type="molecule type" value="Genomic_DNA"/>
</dbReference>
<dbReference type="Pfam" id="PF00965">
    <property type="entry name" value="TIMP"/>
    <property type="match status" value="1"/>
</dbReference>
<dbReference type="Gene3D" id="2.40.50.120">
    <property type="match status" value="1"/>
</dbReference>
<keyword evidence="4" id="KW-0862">Zinc</keyword>
<dbReference type="SUPFAM" id="SSF50242">
    <property type="entry name" value="TIMP-like"/>
    <property type="match status" value="1"/>
</dbReference>
<comment type="caution">
    <text evidence="8">The sequence shown here is derived from an EMBL/GenBank/DDBJ whole genome shotgun (WGS) entry which is preliminary data.</text>
</comment>
<dbReference type="InterPro" id="IPR008993">
    <property type="entry name" value="TIMP-like_OB-fold"/>
</dbReference>
<dbReference type="GO" id="GO:0031012">
    <property type="term" value="C:extracellular matrix"/>
    <property type="evidence" value="ECO:0007669"/>
    <property type="project" value="TreeGrafter"/>
</dbReference>
<dbReference type="GO" id="GO:0005615">
    <property type="term" value="C:extracellular space"/>
    <property type="evidence" value="ECO:0007669"/>
    <property type="project" value="TreeGrafter"/>
</dbReference>
<keyword evidence="9" id="KW-1185">Reference proteome</keyword>
<dbReference type="PROSITE" id="PS50189">
    <property type="entry name" value="NTR"/>
    <property type="match status" value="1"/>
</dbReference>
<proteinExistence type="predicted"/>
<dbReference type="InterPro" id="IPR001820">
    <property type="entry name" value="TIMP"/>
</dbReference>
<feature type="signal peptide" evidence="6">
    <location>
        <begin position="1"/>
        <end position="17"/>
    </location>
</feature>
<sequence length="147" mass="16141">MLRTLHLLAAFLTVTFGCTCLPHSPDGKQEFCNADVVGVFKILKKFQKPNSFRINYYVSASQIFKTNAGNNAIQLIETASQSAACGLTWLQEGQEYLLNGSYDPARNIVRISICGQIAPTQWSNVPADIKNALENGGYEPCPAQKLN</sequence>
<keyword evidence="3 5" id="KW-1015">Disulfide bond</keyword>
<evidence type="ECO:0000259" key="7">
    <source>
        <dbReference type="PROSITE" id="PS50189"/>
    </source>
</evidence>
<dbReference type="PROSITE" id="PS51257">
    <property type="entry name" value="PROKAR_LIPOPROTEIN"/>
    <property type="match status" value="1"/>
</dbReference>
<dbReference type="GO" id="GO:0051045">
    <property type="term" value="P:negative regulation of membrane protein ectodomain proteolysis"/>
    <property type="evidence" value="ECO:0007669"/>
    <property type="project" value="TreeGrafter"/>
</dbReference>
<evidence type="ECO:0000313" key="9">
    <source>
        <dbReference type="Proteomes" id="UP001175271"/>
    </source>
</evidence>
<keyword evidence="4" id="KW-0479">Metal-binding</keyword>
<evidence type="ECO:0000256" key="6">
    <source>
        <dbReference type="SAM" id="SignalP"/>
    </source>
</evidence>
<feature type="disulfide bond" evidence="5">
    <location>
        <begin position="20"/>
        <end position="114"/>
    </location>
</feature>
<gene>
    <name evidence="8" type="ORF">QR680_004118</name>
</gene>
<accession>A0AA39LTG4</accession>
<dbReference type="PANTHER" id="PTHR11844:SF25">
    <property type="entry name" value="NTR DOMAIN-CONTAINING PROTEIN"/>
    <property type="match status" value="1"/>
</dbReference>
<evidence type="ECO:0000256" key="4">
    <source>
        <dbReference type="PIRSR" id="PIRSR601820-1"/>
    </source>
</evidence>
<name>A0AA39LTG4_9BILA</name>
<feature type="binding site" evidence="4">
    <location>
        <position position="18"/>
    </location>
    <ligand>
        <name>Zn(2+)</name>
        <dbReference type="ChEBI" id="CHEBI:29105"/>
        <note>ligand shared with metalloproteinase partner</note>
    </ligand>
</feature>
<dbReference type="GO" id="GO:0008191">
    <property type="term" value="F:metalloendopeptidase inhibitor activity"/>
    <property type="evidence" value="ECO:0007669"/>
    <property type="project" value="InterPro"/>
</dbReference>
<evidence type="ECO:0000256" key="2">
    <source>
        <dbReference type="ARBA" id="ARBA00022525"/>
    </source>
</evidence>